<proteinExistence type="inferred from homology"/>
<feature type="transmembrane region" description="Helical" evidence="6">
    <location>
        <begin position="154"/>
        <end position="174"/>
    </location>
</feature>
<reference evidence="7 8" key="1">
    <citation type="journal article" date="2018" name="ACS Chem. Biol.">
        <title>Ketoreductase domain dysfunction expands chemodiversity: malyngamide biosynthesis in the cyanobacterium Okeania hirsuta.</title>
        <authorList>
            <person name="Moss N.A."/>
            <person name="Leao T."/>
            <person name="Rankin M."/>
            <person name="McCullough T.M."/>
            <person name="Qu P."/>
            <person name="Korobeynikov A."/>
            <person name="Smith J.L."/>
            <person name="Gerwick L."/>
            <person name="Gerwick W.H."/>
        </authorList>
    </citation>
    <scope>NUCLEOTIDE SEQUENCE [LARGE SCALE GENOMIC DNA]</scope>
    <source>
        <strain evidence="7 8">PAB10Feb10-1</strain>
    </source>
</reference>
<evidence type="ECO:0000256" key="4">
    <source>
        <dbReference type="ARBA" id="ARBA00022989"/>
    </source>
</evidence>
<dbReference type="Proteomes" id="UP000269154">
    <property type="component" value="Unassembled WGS sequence"/>
</dbReference>
<comment type="caution">
    <text evidence="7">The sequence shown here is derived from an EMBL/GenBank/DDBJ whole genome shotgun (WGS) entry which is preliminary data.</text>
</comment>
<dbReference type="PANTHER" id="PTHR21716:SF62">
    <property type="entry name" value="TRANSPORT PROTEIN YDBI-RELATED"/>
    <property type="match status" value="1"/>
</dbReference>
<keyword evidence="4 6" id="KW-1133">Transmembrane helix</keyword>
<dbReference type="Pfam" id="PF01594">
    <property type="entry name" value="AI-2E_transport"/>
    <property type="match status" value="1"/>
</dbReference>
<protein>
    <submittedName>
        <fullName evidence="7">AI-2E family transporter</fullName>
    </submittedName>
</protein>
<dbReference type="GO" id="GO:0055085">
    <property type="term" value="P:transmembrane transport"/>
    <property type="evidence" value="ECO:0007669"/>
    <property type="project" value="TreeGrafter"/>
</dbReference>
<feature type="transmembrane region" description="Helical" evidence="6">
    <location>
        <begin position="33"/>
        <end position="51"/>
    </location>
</feature>
<dbReference type="PANTHER" id="PTHR21716">
    <property type="entry name" value="TRANSMEMBRANE PROTEIN"/>
    <property type="match status" value="1"/>
</dbReference>
<keyword evidence="3 6" id="KW-0812">Transmembrane</keyword>
<dbReference type="AlphaFoldDB" id="A0A3N6NK09"/>
<evidence type="ECO:0000256" key="3">
    <source>
        <dbReference type="ARBA" id="ARBA00022692"/>
    </source>
</evidence>
<accession>A0A3N6NK09</accession>
<feature type="transmembrane region" description="Helical" evidence="6">
    <location>
        <begin position="63"/>
        <end position="84"/>
    </location>
</feature>
<evidence type="ECO:0000256" key="1">
    <source>
        <dbReference type="ARBA" id="ARBA00004141"/>
    </source>
</evidence>
<keyword evidence="8" id="KW-1185">Reference proteome</keyword>
<evidence type="ECO:0000256" key="2">
    <source>
        <dbReference type="ARBA" id="ARBA00009773"/>
    </source>
</evidence>
<dbReference type="InterPro" id="IPR002549">
    <property type="entry name" value="AI-2E-like"/>
</dbReference>
<comment type="subcellular location">
    <subcellularLocation>
        <location evidence="1">Membrane</location>
        <topology evidence="1">Multi-pass membrane protein</topology>
    </subcellularLocation>
</comment>
<feature type="transmembrane region" description="Helical" evidence="6">
    <location>
        <begin position="312"/>
        <end position="338"/>
    </location>
</feature>
<evidence type="ECO:0000256" key="5">
    <source>
        <dbReference type="ARBA" id="ARBA00023136"/>
    </source>
</evidence>
<keyword evidence="5 6" id="KW-0472">Membrane</keyword>
<evidence type="ECO:0000256" key="6">
    <source>
        <dbReference type="SAM" id="Phobius"/>
    </source>
</evidence>
<feature type="transmembrane region" description="Helical" evidence="6">
    <location>
        <begin position="7"/>
        <end position="27"/>
    </location>
</feature>
<feature type="transmembrane region" description="Helical" evidence="6">
    <location>
        <begin position="239"/>
        <end position="266"/>
    </location>
</feature>
<dbReference type="EMBL" id="RCBY01000508">
    <property type="protein sequence ID" value="RQH17354.1"/>
    <property type="molecule type" value="Genomic_DNA"/>
</dbReference>
<sequence>MKPEQRISISLSNIVLIISSFLLLILLWQVRSLIVLLMVAVVLAASISPLVNITEKMKFPRWLGVIIVYLTLISGLISVALTIGPPVLDQIEKLLRQLPLFSESISDIFEDFVSSLNQSPPDWINQIFDTKSVASWVIRSSQQLLLRSYSLTKGVLGGVVSLILALFISGYMLADSKTLINGLVKLFPQPWDKRLENQVVPVTQRMGGYIRGRIIVSAILGIATTTGLGFLGLKDFSLGLGAIASVTNLIPFIGPILGAIPALIVAIAKGGWLFLWVIILYYIIQNVETYVLDPLLVGSSVGVHPLYQLLSVLVGIQLLGIIGALIVPPWFAGGAALVENLYLKPKLEAENMQPLVTNNGDHNSPPVTS</sequence>
<feature type="transmembrane region" description="Helical" evidence="6">
    <location>
        <begin position="273"/>
        <end position="292"/>
    </location>
</feature>
<gene>
    <name evidence="7" type="ORF">D5R40_33385</name>
</gene>
<feature type="transmembrane region" description="Helical" evidence="6">
    <location>
        <begin position="214"/>
        <end position="233"/>
    </location>
</feature>
<organism evidence="7 8">
    <name type="scientific">Okeania hirsuta</name>
    <dbReference type="NCBI Taxonomy" id="1458930"/>
    <lineage>
        <taxon>Bacteria</taxon>
        <taxon>Bacillati</taxon>
        <taxon>Cyanobacteriota</taxon>
        <taxon>Cyanophyceae</taxon>
        <taxon>Oscillatoriophycideae</taxon>
        <taxon>Oscillatoriales</taxon>
        <taxon>Microcoleaceae</taxon>
        <taxon>Okeania</taxon>
    </lineage>
</organism>
<dbReference type="GO" id="GO:0016020">
    <property type="term" value="C:membrane"/>
    <property type="evidence" value="ECO:0007669"/>
    <property type="project" value="UniProtKB-SubCell"/>
</dbReference>
<dbReference type="OrthoDB" id="506451at2"/>
<evidence type="ECO:0000313" key="7">
    <source>
        <dbReference type="EMBL" id="RQH17354.1"/>
    </source>
</evidence>
<dbReference type="RefSeq" id="WP_124145808.1">
    <property type="nucleotide sequence ID" value="NZ_CAWOKI010000119.1"/>
</dbReference>
<comment type="similarity">
    <text evidence="2">Belongs to the autoinducer-2 exporter (AI-2E) (TC 2.A.86) family.</text>
</comment>
<evidence type="ECO:0000313" key="8">
    <source>
        <dbReference type="Proteomes" id="UP000269154"/>
    </source>
</evidence>
<name>A0A3N6NK09_9CYAN</name>